<evidence type="ECO:0000313" key="2">
    <source>
        <dbReference type="Proteomes" id="UP001146120"/>
    </source>
</evidence>
<sequence>MSLIRQSLRALTDVIPFAASRATVAFRPAAARFSSAAAPQNNDDEVVVPELHQTLEWILESPPPLHQFEEAPIVIETFGPVDPTHH</sequence>
<dbReference type="EMBL" id="DAKRPA010000042">
    <property type="protein sequence ID" value="DBA01763.1"/>
    <property type="molecule type" value="Genomic_DNA"/>
</dbReference>
<reference evidence="1" key="2">
    <citation type="journal article" date="2023" name="Microbiol Resour">
        <title>Decontamination and Annotation of the Draft Genome Sequence of the Oomycete Lagenidium giganteum ARSEF 373.</title>
        <authorList>
            <person name="Morgan W.R."/>
            <person name="Tartar A."/>
        </authorList>
    </citation>
    <scope>NUCLEOTIDE SEQUENCE</scope>
    <source>
        <strain evidence="1">ARSEF 373</strain>
    </source>
</reference>
<dbReference type="AlphaFoldDB" id="A0AAV2Z489"/>
<evidence type="ECO:0000313" key="1">
    <source>
        <dbReference type="EMBL" id="DBA01763.1"/>
    </source>
</evidence>
<keyword evidence="2" id="KW-1185">Reference proteome</keyword>
<comment type="caution">
    <text evidence="1">The sequence shown here is derived from an EMBL/GenBank/DDBJ whole genome shotgun (WGS) entry which is preliminary data.</text>
</comment>
<organism evidence="1 2">
    <name type="scientific">Lagenidium giganteum</name>
    <dbReference type="NCBI Taxonomy" id="4803"/>
    <lineage>
        <taxon>Eukaryota</taxon>
        <taxon>Sar</taxon>
        <taxon>Stramenopiles</taxon>
        <taxon>Oomycota</taxon>
        <taxon>Peronosporomycetes</taxon>
        <taxon>Pythiales</taxon>
        <taxon>Pythiaceae</taxon>
    </lineage>
</organism>
<reference evidence="1" key="1">
    <citation type="submission" date="2022-11" db="EMBL/GenBank/DDBJ databases">
        <authorList>
            <person name="Morgan W.R."/>
            <person name="Tartar A."/>
        </authorList>
    </citation>
    <scope>NUCLEOTIDE SEQUENCE</scope>
    <source>
        <strain evidence="1">ARSEF 373</strain>
    </source>
</reference>
<proteinExistence type="predicted"/>
<protein>
    <submittedName>
        <fullName evidence="1">Uncharacterized protein</fullName>
    </submittedName>
</protein>
<dbReference type="Proteomes" id="UP001146120">
    <property type="component" value="Unassembled WGS sequence"/>
</dbReference>
<name>A0AAV2Z489_9STRA</name>
<accession>A0AAV2Z489</accession>
<gene>
    <name evidence="1" type="ORF">N0F65_010173</name>
</gene>